<name>A0A8J2RLN4_9CRUS</name>
<dbReference type="OrthoDB" id="1431247at2759"/>
<evidence type="ECO:0000256" key="3">
    <source>
        <dbReference type="RuleBase" id="RU003616"/>
    </source>
</evidence>
<dbReference type="GO" id="GO:0005737">
    <property type="term" value="C:cytoplasm"/>
    <property type="evidence" value="ECO:0007669"/>
    <property type="project" value="TreeGrafter"/>
</dbReference>
<dbReference type="GO" id="GO:0051082">
    <property type="term" value="F:unfolded protein binding"/>
    <property type="evidence" value="ECO:0007669"/>
    <property type="project" value="TreeGrafter"/>
</dbReference>
<keyword evidence="1" id="KW-0346">Stress response</keyword>
<comment type="caution">
    <text evidence="6">The sequence shown here is derived from an EMBL/GenBank/DDBJ whole genome shotgun (WGS) entry which is preliminary data.</text>
</comment>
<dbReference type="AlphaFoldDB" id="A0A8J2RLN4"/>
<dbReference type="PANTHER" id="PTHR45640:SF13">
    <property type="entry name" value="HEAT SHOCK PROTEIN 22-RELATED"/>
    <property type="match status" value="1"/>
</dbReference>
<dbReference type="CDD" id="cd06526">
    <property type="entry name" value="metazoan_ACD"/>
    <property type="match status" value="1"/>
</dbReference>
<dbReference type="PANTHER" id="PTHR45640">
    <property type="entry name" value="HEAT SHOCK PROTEIN HSP-12.2-RELATED"/>
    <property type="match status" value="1"/>
</dbReference>
<dbReference type="InterPro" id="IPR002068">
    <property type="entry name" value="A-crystallin/Hsp20_dom"/>
</dbReference>
<dbReference type="Gene3D" id="2.60.40.790">
    <property type="match status" value="1"/>
</dbReference>
<reference evidence="6" key="1">
    <citation type="submission" date="2021-11" db="EMBL/GenBank/DDBJ databases">
        <authorList>
            <person name="Schell T."/>
        </authorList>
    </citation>
    <scope>NUCLEOTIDE SEQUENCE</scope>
    <source>
        <strain evidence="6">M5</strain>
    </source>
</reference>
<dbReference type="PROSITE" id="PS01031">
    <property type="entry name" value="SHSP"/>
    <property type="match status" value="1"/>
</dbReference>
<evidence type="ECO:0000256" key="4">
    <source>
        <dbReference type="SAM" id="MobiDB-lite"/>
    </source>
</evidence>
<keyword evidence="7" id="KW-1185">Reference proteome</keyword>
<dbReference type="GO" id="GO:0005634">
    <property type="term" value="C:nucleus"/>
    <property type="evidence" value="ECO:0007669"/>
    <property type="project" value="TreeGrafter"/>
</dbReference>
<feature type="region of interest" description="Disordered" evidence="4">
    <location>
        <begin position="151"/>
        <end position="176"/>
    </location>
</feature>
<feature type="domain" description="SHSP" evidence="5">
    <location>
        <begin position="36"/>
        <end position="145"/>
    </location>
</feature>
<dbReference type="InterPro" id="IPR008978">
    <property type="entry name" value="HSP20-like_chaperone"/>
</dbReference>
<dbReference type="Pfam" id="PF00011">
    <property type="entry name" value="HSP20"/>
    <property type="match status" value="1"/>
</dbReference>
<accession>A0A8J2RLN4</accession>
<dbReference type="EMBL" id="CAKKLH010000115">
    <property type="protein sequence ID" value="CAH0103837.1"/>
    <property type="molecule type" value="Genomic_DNA"/>
</dbReference>
<feature type="compositionally biased region" description="Basic and acidic residues" evidence="4">
    <location>
        <begin position="151"/>
        <end position="163"/>
    </location>
</feature>
<dbReference type="InterPro" id="IPR001436">
    <property type="entry name" value="Alpha-crystallin/sHSP_animal"/>
</dbReference>
<organism evidence="6 7">
    <name type="scientific">Daphnia galeata</name>
    <dbReference type="NCBI Taxonomy" id="27404"/>
    <lineage>
        <taxon>Eukaryota</taxon>
        <taxon>Metazoa</taxon>
        <taxon>Ecdysozoa</taxon>
        <taxon>Arthropoda</taxon>
        <taxon>Crustacea</taxon>
        <taxon>Branchiopoda</taxon>
        <taxon>Diplostraca</taxon>
        <taxon>Cladocera</taxon>
        <taxon>Anomopoda</taxon>
        <taxon>Daphniidae</taxon>
        <taxon>Daphnia</taxon>
    </lineage>
</organism>
<dbReference type="PRINTS" id="PR00299">
    <property type="entry name" value="ACRYSTALLIN"/>
</dbReference>
<gene>
    <name evidence="6" type="ORF">DGAL_LOCUS6512</name>
</gene>
<evidence type="ECO:0000259" key="5">
    <source>
        <dbReference type="PROSITE" id="PS01031"/>
    </source>
</evidence>
<evidence type="ECO:0000256" key="2">
    <source>
        <dbReference type="PROSITE-ProRule" id="PRU00285"/>
    </source>
</evidence>
<proteinExistence type="inferred from homology"/>
<protein>
    <recommendedName>
        <fullName evidence="5">SHSP domain-containing protein</fullName>
    </recommendedName>
</protein>
<evidence type="ECO:0000313" key="7">
    <source>
        <dbReference type="Proteomes" id="UP000789390"/>
    </source>
</evidence>
<sequence>MALTYYDPLSDLYFGLPSLRNQWGFSPSWAHWEESLVPRALTVPVQEVVSDKDKFQVTLPLGDFKSNEINVKLVDRSLVISAEHEEKPDEHGHIHRRITRTYPIPRNVDCDKLNATFSENGTLVVCAQKKAIEAGNERKIEIEKVISKTQPHKVEKETGKVEEVAITPPKLESKSS</sequence>
<comment type="similarity">
    <text evidence="2 3">Belongs to the small heat shock protein (HSP20) family.</text>
</comment>
<dbReference type="GO" id="GO:0042026">
    <property type="term" value="P:protein refolding"/>
    <property type="evidence" value="ECO:0007669"/>
    <property type="project" value="TreeGrafter"/>
</dbReference>
<evidence type="ECO:0000313" key="6">
    <source>
        <dbReference type="EMBL" id="CAH0103837.1"/>
    </source>
</evidence>
<dbReference type="GO" id="GO:0009408">
    <property type="term" value="P:response to heat"/>
    <property type="evidence" value="ECO:0007669"/>
    <property type="project" value="TreeGrafter"/>
</dbReference>
<dbReference type="Proteomes" id="UP000789390">
    <property type="component" value="Unassembled WGS sequence"/>
</dbReference>
<dbReference type="SUPFAM" id="SSF49764">
    <property type="entry name" value="HSP20-like chaperones"/>
    <property type="match status" value="1"/>
</dbReference>
<evidence type="ECO:0000256" key="1">
    <source>
        <dbReference type="ARBA" id="ARBA00023016"/>
    </source>
</evidence>